<sequence>MKSDNNACAFTAVFRAVVFMKEGRNKKEYRRGIFLLLERKKEQCTPFGIYATPSVCIVPSFFQEEGIYKPQHPSQRKTNLFPDVSRAISQLRPRINHIVPATEVPHIQC</sequence>
<organism evidence="1 2">
    <name type="scientific">Molorchus minor</name>
    <dbReference type="NCBI Taxonomy" id="1323400"/>
    <lineage>
        <taxon>Eukaryota</taxon>
        <taxon>Metazoa</taxon>
        <taxon>Ecdysozoa</taxon>
        <taxon>Arthropoda</taxon>
        <taxon>Hexapoda</taxon>
        <taxon>Insecta</taxon>
        <taxon>Pterygota</taxon>
        <taxon>Neoptera</taxon>
        <taxon>Endopterygota</taxon>
        <taxon>Coleoptera</taxon>
        <taxon>Polyphaga</taxon>
        <taxon>Cucujiformia</taxon>
        <taxon>Chrysomeloidea</taxon>
        <taxon>Cerambycidae</taxon>
        <taxon>Lamiinae</taxon>
        <taxon>Monochamini</taxon>
        <taxon>Molorchus</taxon>
    </lineage>
</organism>
<dbReference type="Proteomes" id="UP001162164">
    <property type="component" value="Unassembled WGS sequence"/>
</dbReference>
<accession>A0ABQ9J517</accession>
<comment type="caution">
    <text evidence="1">The sequence shown here is derived from an EMBL/GenBank/DDBJ whole genome shotgun (WGS) entry which is preliminary data.</text>
</comment>
<keyword evidence="2" id="KW-1185">Reference proteome</keyword>
<name>A0ABQ9J517_9CUCU</name>
<evidence type="ECO:0000313" key="1">
    <source>
        <dbReference type="EMBL" id="KAJ8972453.1"/>
    </source>
</evidence>
<evidence type="ECO:0000313" key="2">
    <source>
        <dbReference type="Proteomes" id="UP001162164"/>
    </source>
</evidence>
<protein>
    <submittedName>
        <fullName evidence="1">Uncharacterized protein</fullName>
    </submittedName>
</protein>
<dbReference type="EMBL" id="JAPWTJ010001343">
    <property type="protein sequence ID" value="KAJ8972453.1"/>
    <property type="molecule type" value="Genomic_DNA"/>
</dbReference>
<gene>
    <name evidence="1" type="ORF">NQ317_017453</name>
</gene>
<reference evidence="1" key="1">
    <citation type="journal article" date="2023" name="Insect Mol. Biol.">
        <title>Genome sequencing provides insights into the evolution of gene families encoding plant cell wall-degrading enzymes in longhorned beetles.</title>
        <authorList>
            <person name="Shin N.R."/>
            <person name="Okamura Y."/>
            <person name="Kirsch R."/>
            <person name="Pauchet Y."/>
        </authorList>
    </citation>
    <scope>NUCLEOTIDE SEQUENCE</scope>
    <source>
        <strain evidence="1">MMC_N1</strain>
    </source>
</reference>
<proteinExistence type="predicted"/>